<dbReference type="EMBL" id="AXCM01006310">
    <property type="status" value="NOT_ANNOTATED_CDS"/>
    <property type="molecule type" value="Genomic_DNA"/>
</dbReference>
<sequence>MMNCELVGEVVNINLARDVHHIMVHTTTAIAVGGGTSNQVATVASAKHTASDHLREVLGHVFGRDDRSYSGSHSSSSSDERRERGDRWGRKRDTCRYVSRSGKFCKCNCYDRDD</sequence>
<proteinExistence type="predicted"/>
<accession>A0A182MBF8</accession>
<keyword evidence="3" id="KW-1185">Reference proteome</keyword>
<reference evidence="2" key="2">
    <citation type="submission" date="2020-05" db="UniProtKB">
        <authorList>
            <consortium name="EnsemblMetazoa"/>
        </authorList>
    </citation>
    <scope>IDENTIFICATION</scope>
    <source>
        <strain evidence="2">A-37</strain>
    </source>
</reference>
<organism evidence="2 3">
    <name type="scientific">Anopheles culicifacies</name>
    <dbReference type="NCBI Taxonomy" id="139723"/>
    <lineage>
        <taxon>Eukaryota</taxon>
        <taxon>Metazoa</taxon>
        <taxon>Ecdysozoa</taxon>
        <taxon>Arthropoda</taxon>
        <taxon>Hexapoda</taxon>
        <taxon>Insecta</taxon>
        <taxon>Pterygota</taxon>
        <taxon>Neoptera</taxon>
        <taxon>Endopterygota</taxon>
        <taxon>Diptera</taxon>
        <taxon>Nematocera</taxon>
        <taxon>Culicoidea</taxon>
        <taxon>Culicidae</taxon>
        <taxon>Anophelinae</taxon>
        <taxon>Anopheles</taxon>
        <taxon>culicifacies species complex</taxon>
    </lineage>
</organism>
<dbReference type="VEuPathDB" id="VectorBase:ACUA014164"/>
<name>A0A182MBF8_9DIPT</name>
<reference evidence="3" key="1">
    <citation type="submission" date="2013-09" db="EMBL/GenBank/DDBJ databases">
        <title>The Genome Sequence of Anopheles culicifacies species A.</title>
        <authorList>
            <consortium name="The Broad Institute Genomics Platform"/>
            <person name="Neafsey D.E."/>
            <person name="Besansky N."/>
            <person name="Howell P."/>
            <person name="Walton C."/>
            <person name="Young S.K."/>
            <person name="Zeng Q."/>
            <person name="Gargeya S."/>
            <person name="Fitzgerald M."/>
            <person name="Haas B."/>
            <person name="Abouelleil A."/>
            <person name="Allen A.W."/>
            <person name="Alvarado L."/>
            <person name="Arachchi H.M."/>
            <person name="Berlin A.M."/>
            <person name="Chapman S.B."/>
            <person name="Gainer-Dewar J."/>
            <person name="Goldberg J."/>
            <person name="Griggs A."/>
            <person name="Gujja S."/>
            <person name="Hansen M."/>
            <person name="Howarth C."/>
            <person name="Imamovic A."/>
            <person name="Ireland A."/>
            <person name="Larimer J."/>
            <person name="McCowan C."/>
            <person name="Murphy C."/>
            <person name="Pearson M."/>
            <person name="Poon T.W."/>
            <person name="Priest M."/>
            <person name="Roberts A."/>
            <person name="Saif S."/>
            <person name="Shea T."/>
            <person name="Sisk P."/>
            <person name="Sykes S."/>
            <person name="Wortman J."/>
            <person name="Nusbaum C."/>
            <person name="Birren B."/>
        </authorList>
    </citation>
    <scope>NUCLEOTIDE SEQUENCE [LARGE SCALE GENOMIC DNA]</scope>
    <source>
        <strain evidence="3">A-37</strain>
    </source>
</reference>
<dbReference type="EMBL" id="AXCM01006309">
    <property type="status" value="NOT_ANNOTATED_CDS"/>
    <property type="molecule type" value="Genomic_DNA"/>
</dbReference>
<feature type="compositionally biased region" description="Basic and acidic residues" evidence="1">
    <location>
        <begin position="78"/>
        <end position="88"/>
    </location>
</feature>
<evidence type="ECO:0000256" key="1">
    <source>
        <dbReference type="SAM" id="MobiDB-lite"/>
    </source>
</evidence>
<evidence type="ECO:0000313" key="2">
    <source>
        <dbReference type="EnsemblMetazoa" id="ACUA014164-PA"/>
    </source>
</evidence>
<protein>
    <submittedName>
        <fullName evidence="2">Uncharacterized protein</fullName>
    </submittedName>
</protein>
<dbReference type="AlphaFoldDB" id="A0A182MBF8"/>
<dbReference type="Proteomes" id="UP000075883">
    <property type="component" value="Unassembled WGS sequence"/>
</dbReference>
<feature type="region of interest" description="Disordered" evidence="1">
    <location>
        <begin position="64"/>
        <end position="88"/>
    </location>
</feature>
<evidence type="ECO:0000313" key="3">
    <source>
        <dbReference type="Proteomes" id="UP000075883"/>
    </source>
</evidence>
<dbReference type="EnsemblMetazoa" id="ACUA014164-RA">
    <property type="protein sequence ID" value="ACUA014164-PA"/>
    <property type="gene ID" value="ACUA014164"/>
</dbReference>